<feature type="compositionally biased region" description="Acidic residues" evidence="1">
    <location>
        <begin position="202"/>
        <end position="212"/>
    </location>
</feature>
<evidence type="ECO:0000256" key="1">
    <source>
        <dbReference type="SAM" id="MobiDB-lite"/>
    </source>
</evidence>
<dbReference type="OrthoDB" id="539791at2759"/>
<organism evidence="2 3">
    <name type="scientific">Edaphochlamys debaryana</name>
    <dbReference type="NCBI Taxonomy" id="47281"/>
    <lineage>
        <taxon>Eukaryota</taxon>
        <taxon>Viridiplantae</taxon>
        <taxon>Chlorophyta</taxon>
        <taxon>core chlorophytes</taxon>
        <taxon>Chlorophyceae</taxon>
        <taxon>CS clade</taxon>
        <taxon>Chlamydomonadales</taxon>
        <taxon>Chlamydomonadales incertae sedis</taxon>
        <taxon>Edaphochlamys</taxon>
    </lineage>
</organism>
<proteinExistence type="predicted"/>
<evidence type="ECO:0000313" key="3">
    <source>
        <dbReference type="Proteomes" id="UP000612055"/>
    </source>
</evidence>
<reference evidence="2" key="1">
    <citation type="journal article" date="2020" name="bioRxiv">
        <title>Comparative genomics of Chlamydomonas.</title>
        <authorList>
            <person name="Craig R.J."/>
            <person name="Hasan A.R."/>
            <person name="Ness R.W."/>
            <person name="Keightley P.D."/>
        </authorList>
    </citation>
    <scope>NUCLEOTIDE SEQUENCE</scope>
    <source>
        <strain evidence="2">CCAP 11/70</strain>
    </source>
</reference>
<gene>
    <name evidence="2" type="ORF">HYH03_002249</name>
</gene>
<keyword evidence="3" id="KW-1185">Reference proteome</keyword>
<name>A0A835YDY9_9CHLO</name>
<feature type="region of interest" description="Disordered" evidence="1">
    <location>
        <begin position="1"/>
        <end position="21"/>
    </location>
</feature>
<protein>
    <submittedName>
        <fullName evidence="2">Uncharacterized protein</fullName>
    </submittedName>
</protein>
<dbReference type="EMBL" id="JAEHOE010000005">
    <property type="protein sequence ID" value="KAG2499964.1"/>
    <property type="molecule type" value="Genomic_DNA"/>
</dbReference>
<dbReference type="AlphaFoldDB" id="A0A835YDY9"/>
<feature type="region of interest" description="Disordered" evidence="1">
    <location>
        <begin position="127"/>
        <end position="212"/>
    </location>
</feature>
<feature type="compositionally biased region" description="Basic and acidic residues" evidence="1">
    <location>
        <begin position="145"/>
        <end position="159"/>
    </location>
</feature>
<comment type="caution">
    <text evidence="2">The sequence shown here is derived from an EMBL/GenBank/DDBJ whole genome shotgun (WGS) entry which is preliminary data.</text>
</comment>
<evidence type="ECO:0000313" key="2">
    <source>
        <dbReference type="EMBL" id="KAG2499964.1"/>
    </source>
</evidence>
<dbReference type="Proteomes" id="UP000612055">
    <property type="component" value="Unassembled WGS sequence"/>
</dbReference>
<accession>A0A835YDY9</accession>
<sequence>MGSLMPGWDTAPGVPQAMRDDFDKPQEEGYFARLRSHRASGGGGPFEAAGTQSLSRNSAPLHDLGSGTGLPHAVTMPRQIGAGGGAGGAAKLGTASSMPRPGAMASPPHHNNPLAPHKYHFTDWTEELSSLRKPGAKPGSLGHATELHHGSPGPHDKHSAAWWRALEVGHLNEQPDTQAEADRHTSSYVPQFKPSTKLDFGEVAEEEAATAK</sequence>